<comment type="catalytic activity">
    <reaction evidence="12">
        <text>fluoride(in) = fluoride(out)</text>
        <dbReference type="Rhea" id="RHEA:76159"/>
        <dbReference type="ChEBI" id="CHEBI:17051"/>
    </reaction>
    <physiologicalReaction direction="left-to-right" evidence="12">
        <dbReference type="Rhea" id="RHEA:76160"/>
    </physiologicalReaction>
</comment>
<protein>
    <recommendedName>
        <fullName evidence="14">Fluoride-specific ion channel FluC</fullName>
    </recommendedName>
</protein>
<dbReference type="Pfam" id="PF02537">
    <property type="entry name" value="CRCB"/>
    <property type="match status" value="1"/>
</dbReference>
<evidence type="ECO:0000313" key="15">
    <source>
        <dbReference type="EMBL" id="KEF35864.1"/>
    </source>
</evidence>
<feature type="transmembrane region" description="Helical" evidence="14">
    <location>
        <begin position="64"/>
        <end position="86"/>
    </location>
</feature>
<keyword evidence="7 14" id="KW-0915">Sodium</keyword>
<sequence length="120" mass="13291">MIWIIGFGGAIGAAVRFLLGDFINKRWSKKLGRFPVGTWIINISGSFLLGVIVNYHLSNSIEDWVWYFVGVGFCGAYTTFSTFGFETIRLIEDKKIKIAIEYILSSLVVGIASASVGFII</sequence>
<evidence type="ECO:0000256" key="10">
    <source>
        <dbReference type="ARBA" id="ARBA00023303"/>
    </source>
</evidence>
<feature type="transmembrane region" description="Helical" evidence="14">
    <location>
        <begin position="36"/>
        <end position="58"/>
    </location>
</feature>
<gene>
    <name evidence="14" type="primary">fluC</name>
    <name evidence="14" type="synonym">crcB</name>
    <name evidence="15" type="ORF">M670_04981</name>
</gene>
<comment type="subcellular location">
    <subcellularLocation>
        <location evidence="1 14">Cell membrane</location>
        <topology evidence="1 14">Multi-pass membrane protein</topology>
    </subcellularLocation>
</comment>
<keyword evidence="10 14" id="KW-0407">Ion channel</keyword>
<dbReference type="AlphaFoldDB" id="A0A072NDV0"/>
<keyword evidence="2 14" id="KW-0813">Transport</keyword>
<evidence type="ECO:0000256" key="2">
    <source>
        <dbReference type="ARBA" id="ARBA00022448"/>
    </source>
</evidence>
<evidence type="ECO:0000256" key="13">
    <source>
        <dbReference type="ARBA" id="ARBA00049940"/>
    </source>
</evidence>
<dbReference type="NCBIfam" id="TIGR00494">
    <property type="entry name" value="crcB"/>
    <property type="match status" value="1"/>
</dbReference>
<keyword evidence="3 14" id="KW-1003">Cell membrane</keyword>
<keyword evidence="6 14" id="KW-1133">Transmembrane helix</keyword>
<evidence type="ECO:0000256" key="7">
    <source>
        <dbReference type="ARBA" id="ARBA00023053"/>
    </source>
</evidence>
<comment type="activity regulation">
    <text evidence="14">Na(+) is not transported, but it plays an essential structural role and its presence is essential for fluoride channel function.</text>
</comment>
<comment type="caution">
    <text evidence="15">The sequence shown here is derived from an EMBL/GenBank/DDBJ whole genome shotgun (WGS) entry which is preliminary data.</text>
</comment>
<proteinExistence type="inferred from homology"/>
<dbReference type="InterPro" id="IPR003691">
    <property type="entry name" value="FluC"/>
</dbReference>
<dbReference type="OrthoDB" id="9815830at2"/>
<reference evidence="15 16" key="1">
    <citation type="submission" date="2014-04" db="EMBL/GenBank/DDBJ databases">
        <title>Draft genome sequence of Bacillus azotoformans MEV2011, a (co-) denitrifying strain unable to grow in the presence of oxygen.</title>
        <authorList>
            <person name="Nielsen M."/>
            <person name="Schreiber L."/>
            <person name="Finster K."/>
            <person name="Schramm A."/>
        </authorList>
    </citation>
    <scope>NUCLEOTIDE SEQUENCE [LARGE SCALE GENOMIC DNA]</scope>
    <source>
        <strain evidence="15 16">MEV2011</strain>
    </source>
</reference>
<feature type="binding site" evidence="14">
    <location>
        <position position="75"/>
    </location>
    <ligand>
        <name>Na(+)</name>
        <dbReference type="ChEBI" id="CHEBI:29101"/>
        <note>structural</note>
    </ligand>
</feature>
<dbReference type="GO" id="GO:0005886">
    <property type="term" value="C:plasma membrane"/>
    <property type="evidence" value="ECO:0007669"/>
    <property type="project" value="UniProtKB-SubCell"/>
</dbReference>
<keyword evidence="8 14" id="KW-0406">Ion transport</keyword>
<evidence type="ECO:0000256" key="9">
    <source>
        <dbReference type="ARBA" id="ARBA00023136"/>
    </source>
</evidence>
<dbReference type="PATRIC" id="fig|1348973.3.peg.4832"/>
<evidence type="ECO:0000256" key="14">
    <source>
        <dbReference type="HAMAP-Rule" id="MF_00454"/>
    </source>
</evidence>
<evidence type="ECO:0000256" key="1">
    <source>
        <dbReference type="ARBA" id="ARBA00004651"/>
    </source>
</evidence>
<evidence type="ECO:0000256" key="8">
    <source>
        <dbReference type="ARBA" id="ARBA00023065"/>
    </source>
</evidence>
<feature type="transmembrane region" description="Helical" evidence="14">
    <location>
        <begin position="6"/>
        <end position="24"/>
    </location>
</feature>
<evidence type="ECO:0000256" key="5">
    <source>
        <dbReference type="ARBA" id="ARBA00022723"/>
    </source>
</evidence>
<dbReference type="Proteomes" id="UP000027936">
    <property type="component" value="Unassembled WGS sequence"/>
</dbReference>
<evidence type="ECO:0000256" key="12">
    <source>
        <dbReference type="ARBA" id="ARBA00035585"/>
    </source>
</evidence>
<dbReference type="RefSeq" id="WP_035199087.1">
    <property type="nucleotide sequence ID" value="NZ_JJRY01000046.1"/>
</dbReference>
<keyword evidence="9 14" id="KW-0472">Membrane</keyword>
<dbReference type="GO" id="GO:0062054">
    <property type="term" value="F:fluoride channel activity"/>
    <property type="evidence" value="ECO:0007669"/>
    <property type="project" value="UniProtKB-UniRule"/>
</dbReference>
<dbReference type="EMBL" id="JJRY01000046">
    <property type="protein sequence ID" value="KEF35864.1"/>
    <property type="molecule type" value="Genomic_DNA"/>
</dbReference>
<keyword evidence="5 14" id="KW-0479">Metal-binding</keyword>
<dbReference type="GO" id="GO:0140114">
    <property type="term" value="P:cellular detoxification of fluoride"/>
    <property type="evidence" value="ECO:0007669"/>
    <property type="project" value="UniProtKB-UniRule"/>
</dbReference>
<evidence type="ECO:0000256" key="4">
    <source>
        <dbReference type="ARBA" id="ARBA00022692"/>
    </source>
</evidence>
<evidence type="ECO:0000313" key="16">
    <source>
        <dbReference type="Proteomes" id="UP000027936"/>
    </source>
</evidence>
<evidence type="ECO:0000256" key="6">
    <source>
        <dbReference type="ARBA" id="ARBA00022989"/>
    </source>
</evidence>
<accession>A0A072NDV0</accession>
<comment type="similarity">
    <text evidence="11 14">Belongs to the fluoride channel Fluc/FEX (TC 1.A.43) family.</text>
</comment>
<keyword evidence="4 14" id="KW-0812">Transmembrane</keyword>
<dbReference type="PANTHER" id="PTHR28259">
    <property type="entry name" value="FLUORIDE EXPORT PROTEIN 1-RELATED"/>
    <property type="match status" value="1"/>
</dbReference>
<name>A0A072NDV0_SCHAZ</name>
<feature type="binding site" evidence="14">
    <location>
        <position position="78"/>
    </location>
    <ligand>
        <name>Na(+)</name>
        <dbReference type="ChEBI" id="CHEBI:29101"/>
        <note>structural</note>
    </ligand>
</feature>
<feature type="transmembrane region" description="Helical" evidence="14">
    <location>
        <begin position="98"/>
        <end position="119"/>
    </location>
</feature>
<dbReference type="HAMAP" id="MF_00454">
    <property type="entry name" value="FluC"/>
    <property type="match status" value="1"/>
</dbReference>
<evidence type="ECO:0000256" key="3">
    <source>
        <dbReference type="ARBA" id="ARBA00022475"/>
    </source>
</evidence>
<dbReference type="GO" id="GO:0046872">
    <property type="term" value="F:metal ion binding"/>
    <property type="evidence" value="ECO:0007669"/>
    <property type="project" value="UniProtKB-KW"/>
</dbReference>
<comment type="function">
    <text evidence="13 14">Fluoride-specific ion channel. Important for reducing fluoride concentration in the cell, thus reducing its toxicity.</text>
</comment>
<organism evidence="15 16">
    <name type="scientific">Schinkia azotoformans MEV2011</name>
    <dbReference type="NCBI Taxonomy" id="1348973"/>
    <lineage>
        <taxon>Bacteria</taxon>
        <taxon>Bacillati</taxon>
        <taxon>Bacillota</taxon>
        <taxon>Bacilli</taxon>
        <taxon>Bacillales</taxon>
        <taxon>Bacillaceae</taxon>
        <taxon>Calidifontibacillus/Schinkia group</taxon>
        <taxon>Schinkia</taxon>
    </lineage>
</organism>
<evidence type="ECO:0000256" key="11">
    <source>
        <dbReference type="ARBA" id="ARBA00035120"/>
    </source>
</evidence>
<dbReference type="PANTHER" id="PTHR28259:SF16">
    <property type="entry name" value="FLUORIDE-SPECIFIC ION CHANNEL FLUC 2"/>
    <property type="match status" value="1"/>
</dbReference>